<accession>A0A927KX82</accession>
<reference evidence="2" key="1">
    <citation type="submission" date="2020-09" db="EMBL/GenBank/DDBJ databases">
        <title>Streptomyces canutascabiei sp. nov., which causes potato common scab and is distributed across the world.</title>
        <authorList>
            <person name="Nguyen H.P."/>
            <person name="Weisberg A.J."/>
            <person name="Chang J.H."/>
            <person name="Clarke C.R."/>
        </authorList>
    </citation>
    <scope>NUCLEOTIDE SEQUENCE</scope>
    <source>
        <strain evidence="2">ID-01-6.2a</strain>
    </source>
</reference>
<dbReference type="AlphaFoldDB" id="A0A927KX82"/>
<sequence>MHRQQILDLYEWQPGICFRHPSKGQVPTTVVGTIRPQGDGERRVRGCVDCVIAMEDMRREEAARSGSEYEPGHLGECPG</sequence>
<protein>
    <submittedName>
        <fullName evidence="2">Uncharacterized protein</fullName>
    </submittedName>
</protein>
<evidence type="ECO:0000256" key="1">
    <source>
        <dbReference type="SAM" id="MobiDB-lite"/>
    </source>
</evidence>
<dbReference type="EMBL" id="JACYXT010000001">
    <property type="protein sequence ID" value="MBD9722026.1"/>
    <property type="molecule type" value="Genomic_DNA"/>
</dbReference>
<name>A0A927KX82_9ACTN</name>
<dbReference type="Proteomes" id="UP000661025">
    <property type="component" value="Unassembled WGS sequence"/>
</dbReference>
<gene>
    <name evidence="2" type="ORF">IHE70_01935</name>
</gene>
<evidence type="ECO:0000313" key="3">
    <source>
        <dbReference type="Proteomes" id="UP000661025"/>
    </source>
</evidence>
<comment type="caution">
    <text evidence="2">The sequence shown here is derived from an EMBL/GenBank/DDBJ whole genome shotgun (WGS) entry which is preliminary data.</text>
</comment>
<dbReference type="RefSeq" id="WP_192359244.1">
    <property type="nucleotide sequence ID" value="NZ_CP119182.1"/>
</dbReference>
<dbReference type="GeneID" id="79929159"/>
<feature type="region of interest" description="Disordered" evidence="1">
    <location>
        <begin position="60"/>
        <end position="79"/>
    </location>
</feature>
<proteinExistence type="predicted"/>
<organism evidence="2 3">
    <name type="scientific">Streptomyces caniscabiei</name>
    <dbReference type="NCBI Taxonomy" id="2746961"/>
    <lineage>
        <taxon>Bacteria</taxon>
        <taxon>Bacillati</taxon>
        <taxon>Actinomycetota</taxon>
        <taxon>Actinomycetes</taxon>
        <taxon>Kitasatosporales</taxon>
        <taxon>Streptomycetaceae</taxon>
        <taxon>Streptomyces</taxon>
    </lineage>
</organism>
<evidence type="ECO:0000313" key="2">
    <source>
        <dbReference type="EMBL" id="MBD9722026.1"/>
    </source>
</evidence>